<proteinExistence type="predicted"/>
<evidence type="ECO:0000313" key="1">
    <source>
        <dbReference type="EMBL" id="KAH6937810.1"/>
    </source>
</evidence>
<keyword evidence="2" id="KW-1185">Reference proteome</keyword>
<accession>A0ACB7SSZ7</accession>
<name>A0ACB7SSZ7_HYAAI</name>
<evidence type="ECO:0000313" key="2">
    <source>
        <dbReference type="Proteomes" id="UP000821845"/>
    </source>
</evidence>
<gene>
    <name evidence="1" type="ORF">HPB50_004191</name>
</gene>
<sequence length="284" mass="30249">MGRGGGSVDDIGDSGRSPALSFFARLAYIVAAAAASDRTEPLGGNSGYNEFLVIAYDGGGSLRARDTATIQCDTDMNAAEYTTRFLLEVSWPVSVRSCVLLLLLIPPLPSFFFFYAAVHASCLLLLRLLFFSGPCSRQPRDASTCIRRGAAAAGARVVSGDSRRQASRAAFIVLTQASAEAVTGGTTTILSPPLLLLILLAVFFFVPFESFRPTPTSLPRARVVRDVVSEQGALIRPAPHRRLSGRVRLSESTRSTWVTSEMLGDRGYGGGAAVVADPEFVVVP</sequence>
<comment type="caution">
    <text evidence="1">The sequence shown here is derived from an EMBL/GenBank/DDBJ whole genome shotgun (WGS) entry which is preliminary data.</text>
</comment>
<reference evidence="1" key="1">
    <citation type="submission" date="2020-05" db="EMBL/GenBank/DDBJ databases">
        <title>Large-scale comparative analyses of tick genomes elucidate their genetic diversity and vector capacities.</title>
        <authorList>
            <person name="Jia N."/>
            <person name="Wang J."/>
            <person name="Shi W."/>
            <person name="Du L."/>
            <person name="Sun Y."/>
            <person name="Zhan W."/>
            <person name="Jiang J."/>
            <person name="Wang Q."/>
            <person name="Zhang B."/>
            <person name="Ji P."/>
            <person name="Sakyi L.B."/>
            <person name="Cui X."/>
            <person name="Yuan T."/>
            <person name="Jiang B."/>
            <person name="Yang W."/>
            <person name="Lam T.T.-Y."/>
            <person name="Chang Q."/>
            <person name="Ding S."/>
            <person name="Wang X."/>
            <person name="Zhu J."/>
            <person name="Ruan X."/>
            <person name="Zhao L."/>
            <person name="Wei J."/>
            <person name="Que T."/>
            <person name="Du C."/>
            <person name="Cheng J."/>
            <person name="Dai P."/>
            <person name="Han X."/>
            <person name="Huang E."/>
            <person name="Gao Y."/>
            <person name="Liu J."/>
            <person name="Shao H."/>
            <person name="Ye R."/>
            <person name="Li L."/>
            <person name="Wei W."/>
            <person name="Wang X."/>
            <person name="Wang C."/>
            <person name="Yang T."/>
            <person name="Huo Q."/>
            <person name="Li W."/>
            <person name="Guo W."/>
            <person name="Chen H."/>
            <person name="Zhou L."/>
            <person name="Ni X."/>
            <person name="Tian J."/>
            <person name="Zhou Y."/>
            <person name="Sheng Y."/>
            <person name="Liu T."/>
            <person name="Pan Y."/>
            <person name="Xia L."/>
            <person name="Li J."/>
            <person name="Zhao F."/>
            <person name="Cao W."/>
        </authorList>
    </citation>
    <scope>NUCLEOTIDE SEQUENCE</scope>
    <source>
        <strain evidence="1">Hyas-2018</strain>
    </source>
</reference>
<dbReference type="Proteomes" id="UP000821845">
    <property type="component" value="Chromosome 2"/>
</dbReference>
<organism evidence="1 2">
    <name type="scientific">Hyalomma asiaticum</name>
    <name type="common">Tick</name>
    <dbReference type="NCBI Taxonomy" id="266040"/>
    <lineage>
        <taxon>Eukaryota</taxon>
        <taxon>Metazoa</taxon>
        <taxon>Ecdysozoa</taxon>
        <taxon>Arthropoda</taxon>
        <taxon>Chelicerata</taxon>
        <taxon>Arachnida</taxon>
        <taxon>Acari</taxon>
        <taxon>Parasitiformes</taxon>
        <taxon>Ixodida</taxon>
        <taxon>Ixodoidea</taxon>
        <taxon>Ixodidae</taxon>
        <taxon>Hyalomminae</taxon>
        <taxon>Hyalomma</taxon>
    </lineage>
</organism>
<protein>
    <submittedName>
        <fullName evidence="1">Uncharacterized protein</fullName>
    </submittedName>
</protein>
<dbReference type="EMBL" id="CM023482">
    <property type="protein sequence ID" value="KAH6937810.1"/>
    <property type="molecule type" value="Genomic_DNA"/>
</dbReference>